<comment type="similarity">
    <text evidence="3">Belongs to the protein kinase superfamily. NEK Ser/Thr protein kinase family. NIMA subfamily.</text>
</comment>
<evidence type="ECO:0000313" key="16">
    <source>
        <dbReference type="Proteomes" id="UP001153148"/>
    </source>
</evidence>
<dbReference type="Pfam" id="PF13540">
    <property type="entry name" value="RCC1_2"/>
    <property type="match status" value="1"/>
</dbReference>
<comment type="cofactor">
    <cofactor evidence="1">
        <name>Mg(2+)</name>
        <dbReference type="ChEBI" id="CHEBI:18420"/>
    </cofactor>
</comment>
<keyword evidence="8" id="KW-0479">Metal-binding</keyword>
<comment type="subcellular location">
    <subcellularLocation>
        <location evidence="2">Cytoplasm</location>
    </subcellularLocation>
</comment>
<evidence type="ECO:0000256" key="1">
    <source>
        <dbReference type="ARBA" id="ARBA00001946"/>
    </source>
</evidence>
<proteinExistence type="inferred from homology"/>
<keyword evidence="11" id="KW-0067">ATP-binding</keyword>
<evidence type="ECO:0000256" key="5">
    <source>
        <dbReference type="ARBA" id="ARBA00022490"/>
    </source>
</evidence>
<keyword evidence="5" id="KW-0963">Cytoplasm</keyword>
<dbReference type="InterPro" id="IPR051997">
    <property type="entry name" value="STK_NEK"/>
</dbReference>
<evidence type="ECO:0000256" key="2">
    <source>
        <dbReference type="ARBA" id="ARBA00004496"/>
    </source>
</evidence>
<dbReference type="EMBL" id="CAJPIN010018669">
    <property type="protein sequence ID" value="CAG2062106.1"/>
    <property type="molecule type" value="Genomic_DNA"/>
</dbReference>
<feature type="compositionally biased region" description="Polar residues" evidence="14">
    <location>
        <begin position="288"/>
        <end position="298"/>
    </location>
</feature>
<feature type="region of interest" description="Disordered" evidence="14">
    <location>
        <begin position="287"/>
        <end position="329"/>
    </location>
</feature>
<feature type="non-terminal residue" evidence="15">
    <location>
        <position position="329"/>
    </location>
</feature>
<evidence type="ECO:0000256" key="4">
    <source>
        <dbReference type="ARBA" id="ARBA00012513"/>
    </source>
</evidence>
<evidence type="ECO:0000256" key="12">
    <source>
        <dbReference type="ARBA" id="ARBA00022842"/>
    </source>
</evidence>
<name>A0ABN7P6W3_TIMPD</name>
<gene>
    <name evidence="15" type="ORF">TPAB3V08_LOCUS9059</name>
</gene>
<evidence type="ECO:0000256" key="10">
    <source>
        <dbReference type="ARBA" id="ARBA00022777"/>
    </source>
</evidence>
<feature type="repeat" description="RCC1" evidence="13">
    <location>
        <begin position="115"/>
        <end position="167"/>
    </location>
</feature>
<dbReference type="Gene3D" id="2.130.10.30">
    <property type="entry name" value="Regulator of chromosome condensation 1/beta-lactamase-inhibitor protein II"/>
    <property type="match status" value="1"/>
</dbReference>
<dbReference type="SUPFAM" id="SSF50985">
    <property type="entry name" value="RCC1/BLIP-II"/>
    <property type="match status" value="1"/>
</dbReference>
<evidence type="ECO:0000313" key="15">
    <source>
        <dbReference type="EMBL" id="CAG2062106.1"/>
    </source>
</evidence>
<keyword evidence="9" id="KW-0547">Nucleotide-binding</keyword>
<organism evidence="15 16">
    <name type="scientific">Timema podura</name>
    <name type="common">Walking stick</name>
    <dbReference type="NCBI Taxonomy" id="61482"/>
    <lineage>
        <taxon>Eukaryota</taxon>
        <taxon>Metazoa</taxon>
        <taxon>Ecdysozoa</taxon>
        <taxon>Arthropoda</taxon>
        <taxon>Hexapoda</taxon>
        <taxon>Insecta</taxon>
        <taxon>Pterygota</taxon>
        <taxon>Neoptera</taxon>
        <taxon>Polyneoptera</taxon>
        <taxon>Phasmatodea</taxon>
        <taxon>Timematodea</taxon>
        <taxon>Timematoidea</taxon>
        <taxon>Timematidae</taxon>
        <taxon>Timema</taxon>
    </lineage>
</organism>
<sequence length="329" mass="34903">MVATRIKAPVSSCLVCQSRGGCSPVKVNVPSDCVIRTVRCGGDATAVVTTDGALLMCGRNSGNKLGLAEKRGLLNINFKVDVEKVLTLTRVKGVGDKVADVSIGTNHTAVLTESGHVITFGRNTEGQLGRGHLRPTAGGPTIVKPMADKIASMVQCGPTYTVAGTIENAVYFWGTRYNNMSSQDLSKNSTIGFETSGAWSQSRSTNKFRDPTLHGSQAGAHYTNILNASRSQKNQQSEVILEPQEILALYASPSQIAKGETVSLAGLYPQRNTLLILVDTTAPLARIQPQSAAPSQTEGDSDSYSDEENMRGRGQGSTQQDVECDSIGP</sequence>
<keyword evidence="12" id="KW-0460">Magnesium</keyword>
<dbReference type="EC" id="2.7.11.1" evidence="4"/>
<evidence type="ECO:0000256" key="14">
    <source>
        <dbReference type="SAM" id="MobiDB-lite"/>
    </source>
</evidence>
<evidence type="ECO:0000256" key="6">
    <source>
        <dbReference type="ARBA" id="ARBA00022527"/>
    </source>
</evidence>
<protein>
    <recommendedName>
        <fullName evidence="4">non-specific serine/threonine protein kinase</fullName>
        <ecNumber evidence="4">2.7.11.1</ecNumber>
    </recommendedName>
</protein>
<dbReference type="PANTHER" id="PTHR44535:SF5">
    <property type="entry name" value="PROTEIN KINASE DOMAIN-CONTAINING PROTEIN"/>
    <property type="match status" value="1"/>
</dbReference>
<keyword evidence="10" id="KW-0418">Kinase</keyword>
<accession>A0ABN7P6W3</accession>
<evidence type="ECO:0000256" key="9">
    <source>
        <dbReference type="ARBA" id="ARBA00022741"/>
    </source>
</evidence>
<evidence type="ECO:0000256" key="11">
    <source>
        <dbReference type="ARBA" id="ARBA00022840"/>
    </source>
</evidence>
<keyword evidence="7" id="KW-0597">Phosphoprotein</keyword>
<dbReference type="InterPro" id="IPR009091">
    <property type="entry name" value="RCC1/BLIP-II"/>
</dbReference>
<evidence type="ECO:0000256" key="8">
    <source>
        <dbReference type="ARBA" id="ARBA00022723"/>
    </source>
</evidence>
<evidence type="ECO:0000256" key="3">
    <source>
        <dbReference type="ARBA" id="ARBA00010886"/>
    </source>
</evidence>
<dbReference type="PANTHER" id="PTHR44535">
    <property type="entry name" value="PROTEIN CBG16200"/>
    <property type="match status" value="1"/>
</dbReference>
<dbReference type="Proteomes" id="UP001153148">
    <property type="component" value="Unassembled WGS sequence"/>
</dbReference>
<dbReference type="InterPro" id="IPR000408">
    <property type="entry name" value="Reg_chr_condens"/>
</dbReference>
<dbReference type="PROSITE" id="PS50012">
    <property type="entry name" value="RCC1_3"/>
    <property type="match status" value="1"/>
</dbReference>
<reference evidence="15" key="1">
    <citation type="submission" date="2021-03" db="EMBL/GenBank/DDBJ databases">
        <authorList>
            <person name="Tran Van P."/>
        </authorList>
    </citation>
    <scope>NUCLEOTIDE SEQUENCE</scope>
</reference>
<keyword evidence="10" id="KW-0808">Transferase</keyword>
<comment type="caution">
    <text evidence="15">The sequence shown here is derived from an EMBL/GenBank/DDBJ whole genome shotgun (WGS) entry which is preliminary data.</text>
</comment>
<keyword evidence="6" id="KW-0723">Serine/threonine-protein kinase</keyword>
<evidence type="ECO:0000256" key="13">
    <source>
        <dbReference type="PROSITE-ProRule" id="PRU00235"/>
    </source>
</evidence>
<evidence type="ECO:0000256" key="7">
    <source>
        <dbReference type="ARBA" id="ARBA00022553"/>
    </source>
</evidence>
<keyword evidence="16" id="KW-1185">Reference proteome</keyword>